<organism evidence="1 2">
    <name type="scientific">Desulfomicrobium macestii</name>
    <dbReference type="NCBI Taxonomy" id="90731"/>
    <lineage>
        <taxon>Bacteria</taxon>
        <taxon>Pseudomonadati</taxon>
        <taxon>Thermodesulfobacteriota</taxon>
        <taxon>Desulfovibrionia</taxon>
        <taxon>Desulfovibrionales</taxon>
        <taxon>Desulfomicrobiaceae</taxon>
        <taxon>Desulfomicrobium</taxon>
    </lineage>
</organism>
<dbReference type="RefSeq" id="WP_192624954.1">
    <property type="nucleotide sequence ID" value="NZ_JADBGG010000048.1"/>
</dbReference>
<name>A0ABR9H902_9BACT</name>
<dbReference type="NCBIfam" id="TIGR02565">
    <property type="entry name" value="cas_Csy2"/>
    <property type="match status" value="1"/>
</dbReference>
<gene>
    <name evidence="1" type="ORF">H4684_003871</name>
</gene>
<dbReference type="Proteomes" id="UP000639010">
    <property type="component" value="Unassembled WGS sequence"/>
</dbReference>
<keyword evidence="2" id="KW-1185">Reference proteome</keyword>
<accession>A0ABR9H902</accession>
<sequence length="325" mass="36279">MSECPHSDGLLILPRLRIQNANAISAPMTWGFPSMTAFLGLMWALERAMNDKYPLLLNAVGVVCHAFEPQVSKGGFTKSFCLTRNPLRKLKNKDDEKKPPSIVEEGRVHLDVTLVFGVGGGILTASSEERNGVVKHVAELVSRMRIAGGTVLPGSFSRRPELIALADDDEKRLAQFRKIRRALLPGFCLVERNDLLDQRLQLLHGNNSDATRLDAWLDLSRINWSASITNNDEGTESVTWRHDRSSGWIVPIPLGYAALTDVQEPGTVMNARDTTTPFRFVESVYGIGQWLGPHRLTDVRQMLWYASSDIESGLYRCCNDYTQAL</sequence>
<proteinExistence type="predicted"/>
<dbReference type="InterPro" id="IPR013398">
    <property type="entry name" value="CRISPR-assoc_prot_Csy2"/>
</dbReference>
<dbReference type="CDD" id="cd09736">
    <property type="entry name" value="Csy2_I-F"/>
    <property type="match status" value="1"/>
</dbReference>
<comment type="caution">
    <text evidence="1">The sequence shown here is derived from an EMBL/GenBank/DDBJ whole genome shotgun (WGS) entry which is preliminary data.</text>
</comment>
<protein>
    <submittedName>
        <fullName evidence="1">CRISPR-associated protein Csy2</fullName>
    </submittedName>
</protein>
<dbReference type="EMBL" id="JADBGG010000048">
    <property type="protein sequence ID" value="MBE1427182.1"/>
    <property type="molecule type" value="Genomic_DNA"/>
</dbReference>
<dbReference type="Pfam" id="PF09614">
    <property type="entry name" value="Cas_Csy2"/>
    <property type="match status" value="1"/>
</dbReference>
<evidence type="ECO:0000313" key="1">
    <source>
        <dbReference type="EMBL" id="MBE1427182.1"/>
    </source>
</evidence>
<reference evidence="1 2" key="1">
    <citation type="submission" date="2020-10" db="EMBL/GenBank/DDBJ databases">
        <title>Genomic Encyclopedia of Type Strains, Phase IV (KMG-IV): sequencing the most valuable type-strain genomes for metagenomic binning, comparative biology and taxonomic classification.</title>
        <authorList>
            <person name="Goeker M."/>
        </authorList>
    </citation>
    <scope>NUCLEOTIDE SEQUENCE [LARGE SCALE GENOMIC DNA]</scope>
    <source>
        <strain evidence="1 2">DSM 4194</strain>
    </source>
</reference>
<evidence type="ECO:0000313" key="2">
    <source>
        <dbReference type="Proteomes" id="UP000639010"/>
    </source>
</evidence>